<dbReference type="EMBL" id="KV921275">
    <property type="protein sequence ID" value="ORE21723.1"/>
    <property type="molecule type" value="Genomic_DNA"/>
</dbReference>
<sequence>MATAFTCVHYRKIPATVASKAYVYRKIKELSFISIFNRKSLSLCRNRFFSLSTQKCHSSSPELKMEPLRLLSTRIGTDTAFFTILPIYSCAMKPKQVDAKAFCRLVKQSIIENCLKSAKDKSVLSDFYSMLFDFSKMGFRTFLKILKMTVMFGGVNPGASTILAAVDTSGRQRTTSFDGYYHLCGYNNASFIQKKRQEQFTAQFLKISNVSSLKISNITEFAKACQERPSLYDNITSYYNENACVKYNEKTSTGAKTSSAENENKYCPPAPLGHPDKPIKTIIAFSDSMFNSSLRGNRRAPVRLIKKALQKYCGNQLEIQICNRCKNRNMDNAVTEKSKRRVHTVLKCN</sequence>
<name>A0A1X0SBS2_RHIZD</name>
<evidence type="ECO:0000313" key="2">
    <source>
        <dbReference type="Proteomes" id="UP000242381"/>
    </source>
</evidence>
<gene>
    <name evidence="1" type="ORF">BCV71DRAFT_241495</name>
</gene>
<dbReference type="VEuPathDB" id="FungiDB:BCV72DRAFT_322274"/>
<proteinExistence type="predicted"/>
<dbReference type="AlphaFoldDB" id="A0A1X0SBS2"/>
<accession>A0A1X0SBS2</accession>
<dbReference type="Proteomes" id="UP000242381">
    <property type="component" value="Unassembled WGS sequence"/>
</dbReference>
<organism evidence="1 2">
    <name type="scientific">Rhizopus microsporus</name>
    <dbReference type="NCBI Taxonomy" id="58291"/>
    <lineage>
        <taxon>Eukaryota</taxon>
        <taxon>Fungi</taxon>
        <taxon>Fungi incertae sedis</taxon>
        <taxon>Mucoromycota</taxon>
        <taxon>Mucoromycotina</taxon>
        <taxon>Mucoromycetes</taxon>
        <taxon>Mucorales</taxon>
        <taxon>Mucorineae</taxon>
        <taxon>Rhizopodaceae</taxon>
        <taxon>Rhizopus</taxon>
    </lineage>
</organism>
<protein>
    <submittedName>
        <fullName evidence="1">Uncharacterized protein</fullName>
    </submittedName>
</protein>
<evidence type="ECO:0000313" key="1">
    <source>
        <dbReference type="EMBL" id="ORE21723.1"/>
    </source>
</evidence>
<reference evidence="1 2" key="1">
    <citation type="journal article" date="2016" name="Proc. Natl. Acad. Sci. U.S.A.">
        <title>Lipid metabolic changes in an early divergent fungus govern the establishment of a mutualistic symbiosis with endobacteria.</title>
        <authorList>
            <person name="Lastovetsky O.A."/>
            <person name="Gaspar M.L."/>
            <person name="Mondo S.J."/>
            <person name="LaButti K.M."/>
            <person name="Sandor L."/>
            <person name="Grigoriev I.V."/>
            <person name="Henry S.A."/>
            <person name="Pawlowska T.E."/>
        </authorList>
    </citation>
    <scope>NUCLEOTIDE SEQUENCE [LARGE SCALE GENOMIC DNA]</scope>
    <source>
        <strain evidence="1 2">ATCC 11559</strain>
    </source>
</reference>